<gene>
    <name evidence="1" type="ORF">KR50_13280</name>
</gene>
<evidence type="ECO:0000313" key="1">
    <source>
        <dbReference type="EMBL" id="KIL48742.1"/>
    </source>
</evidence>
<keyword evidence="2" id="KW-1185">Reference proteome</keyword>
<accession>A0A0C2VIN0</accession>
<evidence type="ECO:0000313" key="2">
    <source>
        <dbReference type="Proteomes" id="UP000031972"/>
    </source>
</evidence>
<reference evidence="1 2" key="1">
    <citation type="submission" date="2015-01" db="EMBL/GenBank/DDBJ databases">
        <title>Jeotgalibacillus campisalis genome sequencing.</title>
        <authorList>
            <person name="Goh K.M."/>
            <person name="Chan K.-G."/>
            <person name="Yaakop A.S."/>
            <person name="Ee R."/>
            <person name="Gan H.M."/>
            <person name="Chan C.S."/>
        </authorList>
    </citation>
    <scope>NUCLEOTIDE SEQUENCE [LARGE SCALE GENOMIC DNA]</scope>
    <source>
        <strain evidence="1 2">SF-57</strain>
    </source>
</reference>
<name>A0A0C2VIN0_9BACL</name>
<dbReference type="Proteomes" id="UP000031972">
    <property type="component" value="Unassembled WGS sequence"/>
</dbReference>
<dbReference type="AlphaFoldDB" id="A0A0C2VIN0"/>
<protein>
    <submittedName>
        <fullName evidence="1">Uncharacterized protein</fullName>
    </submittedName>
</protein>
<dbReference type="PATRIC" id="fig|220754.4.peg.1352"/>
<organism evidence="1 2">
    <name type="scientific">Jeotgalibacillus campisalis</name>
    <dbReference type="NCBI Taxonomy" id="220754"/>
    <lineage>
        <taxon>Bacteria</taxon>
        <taxon>Bacillati</taxon>
        <taxon>Bacillota</taxon>
        <taxon>Bacilli</taxon>
        <taxon>Bacillales</taxon>
        <taxon>Caryophanaceae</taxon>
        <taxon>Jeotgalibacillus</taxon>
    </lineage>
</organism>
<comment type="caution">
    <text evidence="1">The sequence shown here is derived from an EMBL/GenBank/DDBJ whole genome shotgun (WGS) entry which is preliminary data.</text>
</comment>
<proteinExistence type="predicted"/>
<sequence length="41" mass="4669">MRFQLTITPSVISLSIVYSAVKDRIKKETFVTPFPSNLRIA</sequence>
<dbReference type="EMBL" id="JXRR01000011">
    <property type="protein sequence ID" value="KIL48742.1"/>
    <property type="molecule type" value="Genomic_DNA"/>
</dbReference>